<feature type="region of interest" description="Disordered" evidence="5">
    <location>
        <begin position="566"/>
        <end position="589"/>
    </location>
</feature>
<evidence type="ECO:0000313" key="8">
    <source>
        <dbReference type="Proteomes" id="UP001370490"/>
    </source>
</evidence>
<keyword evidence="3" id="KW-0804">Transcription</keyword>
<dbReference type="GO" id="GO:0005634">
    <property type="term" value="C:nucleus"/>
    <property type="evidence" value="ECO:0007669"/>
    <property type="project" value="UniProtKB-SubCell"/>
</dbReference>
<evidence type="ECO:0000256" key="1">
    <source>
        <dbReference type="ARBA" id="ARBA00004123"/>
    </source>
</evidence>
<feature type="domain" description="Bromodomain associated" evidence="6">
    <location>
        <begin position="325"/>
        <end position="386"/>
    </location>
</feature>
<evidence type="ECO:0000256" key="3">
    <source>
        <dbReference type="ARBA" id="ARBA00023163"/>
    </source>
</evidence>
<keyword evidence="4" id="KW-0539">Nucleus</keyword>
<evidence type="ECO:0000313" key="7">
    <source>
        <dbReference type="EMBL" id="KAK6923845.1"/>
    </source>
</evidence>
<name>A0AAN8UXL8_9MAGN</name>
<reference evidence="7 8" key="1">
    <citation type="submission" date="2023-12" db="EMBL/GenBank/DDBJ databases">
        <title>A high-quality genome assembly for Dillenia turbinata (Dilleniales).</title>
        <authorList>
            <person name="Chanderbali A."/>
        </authorList>
    </citation>
    <scope>NUCLEOTIDE SEQUENCE [LARGE SCALE GENOMIC DNA]</scope>
    <source>
        <strain evidence="7">LSX21</strain>
        <tissue evidence="7">Leaf</tissue>
    </source>
</reference>
<accession>A0AAN8UXL8</accession>
<evidence type="ECO:0000259" key="6">
    <source>
        <dbReference type="Pfam" id="PF07524"/>
    </source>
</evidence>
<sequence>MALLGDDGRGYELARKLENCGVWRSWLGESNYANFIHTLSSPSTWEAFMRSDDSKSKFLLQLQLRVRSLLFDKALISLHLRPSSAVPTSALVSKLNPTYLQLHGDDVYYTLEDWSQDVVRPSSNSASRSKVKLTSGFGSRYGEPEVENVSHRFRPEELPETWYGQFIEKYRATRPFKLPFGDRDSDKRTADEMSSYLKVLEKHKRRRVPFRDDHIGFSNSIMENGHGNSVLEGNKSVDDEIYFFPEAYFALNCVPDSALPSVRRVANDQKVEFHGVLDTLPQVVTRSPIMIERLGIRPDLMDQGAQLRGKSGAEVNKRRISEEQALKVSQKVIARMLATMGFEGATEIPLEVLSKLLSCHISKLGRMLRVLADSYRKQCSAIELLKMFLQTAGYSNLGALAEHVKDGTRNFVHQSQQQVQGIPSQLQAQQNAHRLLQQTAAARQMHPQMQHMVVPPQNLALQQQQQWERMRRRQQLAPRPVLNVDKDRPMVEVKLEHPSELPLENNAFTTINARHPQLQFQQQSLATVQNLHAQTNNQFRQMSSLQLPQTPNVGFVRTPPVKVEGFQELMGGDTSKHDSEESRLTSPSK</sequence>
<dbReference type="Pfam" id="PF07524">
    <property type="entry name" value="Bromo_TP"/>
    <property type="match status" value="1"/>
</dbReference>
<evidence type="ECO:0000256" key="2">
    <source>
        <dbReference type="ARBA" id="ARBA00023015"/>
    </source>
</evidence>
<comment type="subcellular location">
    <subcellularLocation>
        <location evidence="1">Nucleus</location>
    </subcellularLocation>
</comment>
<dbReference type="PANTHER" id="PTHR37604">
    <property type="entry name" value="TRANSCRIPTION INITIATION FACTOR TFIID SUBUNIT"/>
    <property type="match status" value="1"/>
</dbReference>
<dbReference type="InterPro" id="IPR006565">
    <property type="entry name" value="BTP"/>
</dbReference>
<organism evidence="7 8">
    <name type="scientific">Dillenia turbinata</name>
    <dbReference type="NCBI Taxonomy" id="194707"/>
    <lineage>
        <taxon>Eukaryota</taxon>
        <taxon>Viridiplantae</taxon>
        <taxon>Streptophyta</taxon>
        <taxon>Embryophyta</taxon>
        <taxon>Tracheophyta</taxon>
        <taxon>Spermatophyta</taxon>
        <taxon>Magnoliopsida</taxon>
        <taxon>eudicotyledons</taxon>
        <taxon>Gunneridae</taxon>
        <taxon>Pentapetalae</taxon>
        <taxon>Dilleniales</taxon>
        <taxon>Dilleniaceae</taxon>
        <taxon>Dillenia</taxon>
    </lineage>
</organism>
<gene>
    <name evidence="7" type="ORF">RJ641_010045</name>
</gene>
<dbReference type="EMBL" id="JBAMMX010000017">
    <property type="protein sequence ID" value="KAK6923845.1"/>
    <property type="molecule type" value="Genomic_DNA"/>
</dbReference>
<protein>
    <submittedName>
        <fullName evidence="7">Bromodomain associated domain</fullName>
    </submittedName>
</protein>
<evidence type="ECO:0000256" key="4">
    <source>
        <dbReference type="ARBA" id="ARBA00023242"/>
    </source>
</evidence>
<comment type="caution">
    <text evidence="7">The sequence shown here is derived from an EMBL/GenBank/DDBJ whole genome shotgun (WGS) entry which is preliminary data.</text>
</comment>
<proteinExistence type="predicted"/>
<feature type="compositionally biased region" description="Basic and acidic residues" evidence="5">
    <location>
        <begin position="574"/>
        <end position="583"/>
    </location>
</feature>
<keyword evidence="8" id="KW-1185">Reference proteome</keyword>
<dbReference type="GO" id="GO:0046982">
    <property type="term" value="F:protein heterodimerization activity"/>
    <property type="evidence" value="ECO:0007669"/>
    <property type="project" value="InterPro"/>
</dbReference>
<dbReference type="InterPro" id="IPR009072">
    <property type="entry name" value="Histone-fold"/>
</dbReference>
<dbReference type="PANTHER" id="PTHR37604:SF1">
    <property type="entry name" value="TRANSCRIPTION INITIATION FACTOR TFIID SUBUNIT"/>
    <property type="match status" value="1"/>
</dbReference>
<dbReference type="Proteomes" id="UP001370490">
    <property type="component" value="Unassembled WGS sequence"/>
</dbReference>
<dbReference type="AlphaFoldDB" id="A0AAN8UXL8"/>
<keyword evidence="2" id="KW-0805">Transcription regulation</keyword>
<evidence type="ECO:0000256" key="5">
    <source>
        <dbReference type="SAM" id="MobiDB-lite"/>
    </source>
</evidence>
<dbReference type="Gene3D" id="1.10.20.10">
    <property type="entry name" value="Histone, subunit A"/>
    <property type="match status" value="1"/>
</dbReference>